<protein>
    <submittedName>
        <fullName evidence="2">LAFE_0E05402g1_1</fullName>
    </submittedName>
</protein>
<dbReference type="Proteomes" id="UP000190831">
    <property type="component" value="Chromosome E"/>
</dbReference>
<gene>
    <name evidence="2" type="ORF">LAFE_0E05402G</name>
</gene>
<dbReference type="OMA" id="WCEDQDP"/>
<evidence type="ECO:0000313" key="2">
    <source>
        <dbReference type="EMBL" id="SCW01701.1"/>
    </source>
</evidence>
<organism evidence="2 3">
    <name type="scientific">Lachancea fermentati</name>
    <name type="common">Zygosaccharomyces fermentati</name>
    <dbReference type="NCBI Taxonomy" id="4955"/>
    <lineage>
        <taxon>Eukaryota</taxon>
        <taxon>Fungi</taxon>
        <taxon>Dikarya</taxon>
        <taxon>Ascomycota</taxon>
        <taxon>Saccharomycotina</taxon>
        <taxon>Saccharomycetes</taxon>
        <taxon>Saccharomycetales</taxon>
        <taxon>Saccharomycetaceae</taxon>
        <taxon>Lachancea</taxon>
    </lineage>
</organism>
<dbReference type="OrthoDB" id="4058511at2759"/>
<proteinExistence type="predicted"/>
<keyword evidence="1" id="KW-0472">Membrane</keyword>
<evidence type="ECO:0000313" key="3">
    <source>
        <dbReference type="Proteomes" id="UP000190831"/>
    </source>
</evidence>
<reference evidence="3" key="1">
    <citation type="submission" date="2016-03" db="EMBL/GenBank/DDBJ databases">
        <authorList>
            <person name="Devillers H."/>
        </authorList>
    </citation>
    <scope>NUCLEOTIDE SEQUENCE [LARGE SCALE GENOMIC DNA]</scope>
</reference>
<keyword evidence="1" id="KW-1133">Transmembrane helix</keyword>
<dbReference type="EMBL" id="LT598488">
    <property type="protein sequence ID" value="SCW01701.1"/>
    <property type="molecule type" value="Genomic_DNA"/>
</dbReference>
<name>A0A1G4MCR7_LACFM</name>
<accession>A0A1G4MCR7</accession>
<feature type="transmembrane region" description="Helical" evidence="1">
    <location>
        <begin position="87"/>
        <end position="109"/>
    </location>
</feature>
<sequence>MLKLWRFNHLVNRSSAVLGLSKRTLTQKPHDPKHIFSSPAANPTPDPKHFFTNPTFPSHTPGLDEETINRSIQDSIRQQRRRKTKQIASALAVAMFGTIFGYSICYKVWYLHEESFIPLYPASRTRKLSSRDLQRLNVKDIKDLADFRVLEKLSMHPMIKEQYGVPLRTSKGSPPKTHELTLWCEDQDPCLTGILVKPYGNGRDSHTWHGIPAFCKWRVTHRPISISSSVEKFLNFFGLGTSDLFQVVNPDKVYGEFKYEFPLHHGDEDHSMHVWFLGEMELSKNDLIVFKGKYHVDVKLEQVDLLRREDGKLVRYVLFHEGSR</sequence>
<dbReference type="AlphaFoldDB" id="A0A1G4MCR7"/>
<keyword evidence="3" id="KW-1185">Reference proteome</keyword>
<evidence type="ECO:0000256" key="1">
    <source>
        <dbReference type="SAM" id="Phobius"/>
    </source>
</evidence>
<keyword evidence="1" id="KW-0812">Transmembrane</keyword>